<dbReference type="CDD" id="cd01748">
    <property type="entry name" value="GATase1_IGP_Synthase"/>
    <property type="match status" value="1"/>
</dbReference>
<comment type="function">
    <text evidence="10">IGPS catalyzes the conversion of PRFAR and glutamine to IGP, AICAR and glutamate. The HisH subunit catalyzes the hydrolysis of glutamine to glutamate and ammonia as part of the synthesis of IGP and AICAR. The resulting ammonia molecule is channeled to the active site of HisF.</text>
</comment>
<dbReference type="SUPFAM" id="SSF52317">
    <property type="entry name" value="Class I glutamine amidotransferase-like"/>
    <property type="match status" value="1"/>
</dbReference>
<feature type="domain" description="Glutamine amidotransferase" evidence="12">
    <location>
        <begin position="6"/>
        <end position="223"/>
    </location>
</feature>
<feature type="active site" evidence="10 11">
    <location>
        <position position="210"/>
    </location>
</feature>
<dbReference type="EC" id="3.5.1.2" evidence="10"/>
<evidence type="ECO:0000313" key="13">
    <source>
        <dbReference type="EMBL" id="OZI40345.1"/>
    </source>
</evidence>
<dbReference type="UniPathway" id="UPA00031">
    <property type="reaction ID" value="UER00010"/>
</dbReference>
<dbReference type="InterPro" id="IPR017926">
    <property type="entry name" value="GATASE"/>
</dbReference>
<evidence type="ECO:0000256" key="3">
    <source>
        <dbReference type="ARBA" id="ARBA00022605"/>
    </source>
</evidence>
<comment type="caution">
    <text evidence="13">The sequence shown here is derived from an EMBL/GenBank/DDBJ whole genome shotgun (WGS) entry which is preliminary data.</text>
</comment>
<keyword evidence="6 10" id="KW-0368">Histidine biosynthesis</keyword>
<dbReference type="GO" id="GO:0000107">
    <property type="term" value="F:imidazoleglycerol-phosphate synthase activity"/>
    <property type="evidence" value="ECO:0007669"/>
    <property type="project" value="UniProtKB-UniRule"/>
</dbReference>
<evidence type="ECO:0000256" key="4">
    <source>
        <dbReference type="ARBA" id="ARBA00022801"/>
    </source>
</evidence>
<dbReference type="PANTHER" id="PTHR42701">
    <property type="entry name" value="IMIDAZOLE GLYCEROL PHOSPHATE SYNTHASE SUBUNIT HISH"/>
    <property type="match status" value="1"/>
</dbReference>
<keyword evidence="13" id="KW-0328">Glycosyltransferase</keyword>
<feature type="active site" description="Nucleophile" evidence="10 11">
    <location>
        <position position="82"/>
    </location>
</feature>
<dbReference type="PROSITE" id="PS51273">
    <property type="entry name" value="GATASE_TYPE_1"/>
    <property type="match status" value="1"/>
</dbReference>
<feature type="active site" evidence="10 11">
    <location>
        <position position="208"/>
    </location>
</feature>
<dbReference type="OrthoDB" id="9807137at2"/>
<evidence type="ECO:0000256" key="9">
    <source>
        <dbReference type="ARBA" id="ARBA00049534"/>
    </source>
</evidence>
<evidence type="ECO:0000313" key="14">
    <source>
        <dbReference type="Proteomes" id="UP000217005"/>
    </source>
</evidence>
<sequence>MSTIAIVDYGMGNFHSVARALQYAAPDADIRICNRPDQIAAADRVVFPGQGAMPDCMRTLNESGLRDAVLAAARSKPLLGVCVGEQMLFESSREGDTPCLSVFPGEVRRFAGAEFADVVQADADGATGPLPAPGAPERLKVPHMGWNKVRQTRSHPLWDGIPDDTHFYFVHSYYAVPADPALTVGESDYGLAFTCAVAASNIFAVQFHPEKSAAHGLRLYRNFVDWQP</sequence>
<evidence type="ECO:0000256" key="1">
    <source>
        <dbReference type="ARBA" id="ARBA00005091"/>
    </source>
</evidence>
<evidence type="ECO:0000256" key="6">
    <source>
        <dbReference type="ARBA" id="ARBA00023102"/>
    </source>
</evidence>
<dbReference type="Pfam" id="PF00117">
    <property type="entry name" value="GATase"/>
    <property type="match status" value="1"/>
</dbReference>
<dbReference type="InterPro" id="IPR010139">
    <property type="entry name" value="Imidazole-glycPsynth_HisH"/>
</dbReference>
<evidence type="ECO:0000256" key="7">
    <source>
        <dbReference type="ARBA" id="ARBA00023239"/>
    </source>
</evidence>
<dbReference type="EMBL" id="NEVL01000001">
    <property type="protein sequence ID" value="OZI40345.1"/>
    <property type="molecule type" value="Genomic_DNA"/>
</dbReference>
<dbReference type="EC" id="4.3.2.10" evidence="10"/>
<keyword evidence="3 10" id="KW-0028">Amino-acid biosynthesis</keyword>
<dbReference type="GO" id="GO:0005737">
    <property type="term" value="C:cytoplasm"/>
    <property type="evidence" value="ECO:0007669"/>
    <property type="project" value="UniProtKB-SubCell"/>
</dbReference>
<dbReference type="PIRSF" id="PIRSF000495">
    <property type="entry name" value="Amidotransf_hisH"/>
    <property type="match status" value="1"/>
</dbReference>
<evidence type="ECO:0000256" key="2">
    <source>
        <dbReference type="ARBA" id="ARBA00022490"/>
    </source>
</evidence>
<evidence type="ECO:0000259" key="12">
    <source>
        <dbReference type="Pfam" id="PF00117"/>
    </source>
</evidence>
<name>A0A261ST53_9BORD</name>
<comment type="catalytic activity">
    <reaction evidence="9 10">
        <text>L-glutamine + H2O = L-glutamate + NH4(+)</text>
        <dbReference type="Rhea" id="RHEA:15889"/>
        <dbReference type="ChEBI" id="CHEBI:15377"/>
        <dbReference type="ChEBI" id="CHEBI:28938"/>
        <dbReference type="ChEBI" id="CHEBI:29985"/>
        <dbReference type="ChEBI" id="CHEBI:58359"/>
        <dbReference type="EC" id="3.5.1.2"/>
    </reaction>
</comment>
<keyword evidence="2 10" id="KW-0963">Cytoplasm</keyword>
<dbReference type="Gene3D" id="3.40.50.880">
    <property type="match status" value="1"/>
</dbReference>
<evidence type="ECO:0000256" key="11">
    <source>
        <dbReference type="PIRSR" id="PIRSR000495-1"/>
    </source>
</evidence>
<comment type="pathway">
    <text evidence="1 10">Amino-acid biosynthesis; L-histidine biosynthesis; L-histidine from 5-phospho-alpha-D-ribose 1-diphosphate: step 5/9.</text>
</comment>
<dbReference type="Proteomes" id="UP000217005">
    <property type="component" value="Unassembled WGS sequence"/>
</dbReference>
<accession>A0A261ST53</accession>
<dbReference type="HAMAP" id="MF_00278">
    <property type="entry name" value="HisH"/>
    <property type="match status" value="1"/>
</dbReference>
<evidence type="ECO:0000256" key="10">
    <source>
        <dbReference type="HAMAP-Rule" id="MF_00278"/>
    </source>
</evidence>
<dbReference type="AlphaFoldDB" id="A0A261ST53"/>
<keyword evidence="4 10" id="KW-0378">Hydrolase</keyword>
<dbReference type="PANTHER" id="PTHR42701:SF2">
    <property type="entry name" value="IMIDAZOLE GLYCEROL PHOSPHATE SYNTHASE SUBUNIT HISH 1"/>
    <property type="match status" value="1"/>
</dbReference>
<keyword evidence="7 10" id="KW-0456">Lyase</keyword>
<protein>
    <recommendedName>
        <fullName evidence="10">Imidazole glycerol phosphate synthase subunit HisH</fullName>
        <ecNumber evidence="10">4.3.2.10</ecNumber>
    </recommendedName>
    <alternativeName>
        <fullName evidence="10">IGP synthase glutaminase subunit</fullName>
        <ecNumber evidence="10">3.5.1.2</ecNumber>
    </alternativeName>
    <alternativeName>
        <fullName evidence="10">IGP synthase subunit HisH</fullName>
    </alternativeName>
    <alternativeName>
        <fullName evidence="10">ImGP synthase subunit HisH</fullName>
        <shortName evidence="10">IGPS subunit HisH</shortName>
    </alternativeName>
</protein>
<organism evidence="13 14">
    <name type="scientific">Bordetella genomosp. 1</name>
    <dbReference type="NCBI Taxonomy" id="1395607"/>
    <lineage>
        <taxon>Bacteria</taxon>
        <taxon>Pseudomonadati</taxon>
        <taxon>Pseudomonadota</taxon>
        <taxon>Betaproteobacteria</taxon>
        <taxon>Burkholderiales</taxon>
        <taxon>Alcaligenaceae</taxon>
        <taxon>Bordetella</taxon>
    </lineage>
</organism>
<keyword evidence="5 10" id="KW-0315">Glutamine amidotransferase</keyword>
<dbReference type="GO" id="GO:0004359">
    <property type="term" value="F:glutaminase activity"/>
    <property type="evidence" value="ECO:0007669"/>
    <property type="project" value="UniProtKB-EC"/>
</dbReference>
<comment type="subunit">
    <text evidence="10">Heterodimer of HisH and HisF.</text>
</comment>
<dbReference type="GO" id="GO:0000105">
    <property type="term" value="P:L-histidine biosynthetic process"/>
    <property type="evidence" value="ECO:0007669"/>
    <property type="project" value="UniProtKB-UniRule"/>
</dbReference>
<reference evidence="13 14" key="1">
    <citation type="submission" date="2017-05" db="EMBL/GenBank/DDBJ databases">
        <title>Complete and WGS of Bordetella genogroups.</title>
        <authorList>
            <person name="Spilker T."/>
            <person name="LiPuma J."/>
        </authorList>
    </citation>
    <scope>NUCLEOTIDE SEQUENCE [LARGE SCALE GENOMIC DNA]</scope>
    <source>
        <strain evidence="13 14">AU17610</strain>
    </source>
</reference>
<dbReference type="RefSeq" id="WP_094824463.1">
    <property type="nucleotide sequence ID" value="NZ_NEVL01000001.1"/>
</dbReference>
<keyword evidence="13" id="KW-0808">Transferase</keyword>
<comment type="catalytic activity">
    <reaction evidence="8 10">
        <text>5-[(5-phospho-1-deoxy-D-ribulos-1-ylimino)methylamino]-1-(5-phospho-beta-D-ribosyl)imidazole-4-carboxamide + L-glutamine = D-erythro-1-(imidazol-4-yl)glycerol 3-phosphate + 5-amino-1-(5-phospho-beta-D-ribosyl)imidazole-4-carboxamide + L-glutamate + H(+)</text>
        <dbReference type="Rhea" id="RHEA:24793"/>
        <dbReference type="ChEBI" id="CHEBI:15378"/>
        <dbReference type="ChEBI" id="CHEBI:29985"/>
        <dbReference type="ChEBI" id="CHEBI:58278"/>
        <dbReference type="ChEBI" id="CHEBI:58359"/>
        <dbReference type="ChEBI" id="CHEBI:58475"/>
        <dbReference type="ChEBI" id="CHEBI:58525"/>
        <dbReference type="EC" id="4.3.2.10"/>
    </reaction>
</comment>
<dbReference type="GO" id="GO:0016829">
    <property type="term" value="F:lyase activity"/>
    <property type="evidence" value="ECO:0007669"/>
    <property type="project" value="UniProtKB-KW"/>
</dbReference>
<proteinExistence type="inferred from homology"/>
<dbReference type="InterPro" id="IPR029062">
    <property type="entry name" value="Class_I_gatase-like"/>
</dbReference>
<evidence type="ECO:0000256" key="5">
    <source>
        <dbReference type="ARBA" id="ARBA00022962"/>
    </source>
</evidence>
<comment type="subcellular location">
    <subcellularLocation>
        <location evidence="10">Cytoplasm</location>
    </subcellularLocation>
</comment>
<gene>
    <name evidence="10 13" type="primary">hisH</name>
    <name evidence="13" type="ORF">CEG14_00830</name>
</gene>
<evidence type="ECO:0000256" key="8">
    <source>
        <dbReference type="ARBA" id="ARBA00047838"/>
    </source>
</evidence>